<evidence type="ECO:0000313" key="4">
    <source>
        <dbReference type="EMBL" id="QGK69264.1"/>
    </source>
</evidence>
<dbReference type="EMBL" id="CP045929">
    <property type="protein sequence ID" value="QGK69264.1"/>
    <property type="molecule type" value="Genomic_DNA"/>
</dbReference>
<protein>
    <submittedName>
        <fullName evidence="4">Barnase inhibitor</fullName>
    </submittedName>
</protein>
<feature type="domain" description="Barstar (barnase inhibitor)" evidence="3">
    <location>
        <begin position="36"/>
        <end position="115"/>
    </location>
</feature>
<reference evidence="5" key="1">
    <citation type="submission" date="2019-11" db="EMBL/GenBank/DDBJ databases">
        <title>The complete genome sequence of Saccharopolyspora sp. E2A.</title>
        <authorList>
            <person name="Zhang G."/>
        </authorList>
    </citation>
    <scope>NUCLEOTIDE SEQUENCE [LARGE SCALE GENOMIC DNA]</scope>
    <source>
        <strain evidence="5">E2A</strain>
    </source>
</reference>
<dbReference type="InterPro" id="IPR000468">
    <property type="entry name" value="Barstar"/>
</dbReference>
<evidence type="ECO:0000313" key="5">
    <source>
        <dbReference type="Proteomes" id="UP000371041"/>
    </source>
</evidence>
<dbReference type="SUPFAM" id="SSF52038">
    <property type="entry name" value="Barstar-related"/>
    <property type="match status" value="1"/>
</dbReference>
<gene>
    <name evidence="4" type="ORF">GIY23_06695</name>
</gene>
<evidence type="ECO:0000259" key="3">
    <source>
        <dbReference type="Pfam" id="PF01337"/>
    </source>
</evidence>
<keyword evidence="5" id="KW-1185">Reference proteome</keyword>
<dbReference type="Gene3D" id="3.30.370.10">
    <property type="entry name" value="Barstar-like"/>
    <property type="match status" value="1"/>
</dbReference>
<dbReference type="RefSeq" id="WP_154075864.1">
    <property type="nucleotide sequence ID" value="NZ_CP045929.1"/>
</dbReference>
<evidence type="ECO:0000256" key="2">
    <source>
        <dbReference type="SAM" id="MobiDB-lite"/>
    </source>
</evidence>
<dbReference type="Pfam" id="PF01337">
    <property type="entry name" value="Barstar"/>
    <property type="match status" value="1"/>
</dbReference>
<comment type="similarity">
    <text evidence="1">Belongs to the barstar family.</text>
</comment>
<evidence type="ECO:0000256" key="1">
    <source>
        <dbReference type="ARBA" id="ARBA00006845"/>
    </source>
</evidence>
<proteinExistence type="inferred from homology"/>
<accession>A0A5Q3Q7V6</accession>
<dbReference type="KEGG" id="sace:GIY23_06695"/>
<dbReference type="CDD" id="cd05141">
    <property type="entry name" value="Barstar_evA4336-like"/>
    <property type="match status" value="1"/>
</dbReference>
<dbReference type="Proteomes" id="UP000371041">
    <property type="component" value="Chromosome"/>
</dbReference>
<name>A0A5Q3Q7V6_9PSEU</name>
<organism evidence="4 5">
    <name type="scientific">Allosaccharopolyspora coralli</name>
    <dbReference type="NCBI Taxonomy" id="2665642"/>
    <lineage>
        <taxon>Bacteria</taxon>
        <taxon>Bacillati</taxon>
        <taxon>Actinomycetota</taxon>
        <taxon>Actinomycetes</taxon>
        <taxon>Pseudonocardiales</taxon>
        <taxon>Pseudonocardiaceae</taxon>
        <taxon>Allosaccharopolyspora</taxon>
    </lineage>
</organism>
<feature type="region of interest" description="Disordered" evidence="2">
    <location>
        <begin position="1"/>
        <end position="31"/>
    </location>
</feature>
<dbReference type="InterPro" id="IPR035905">
    <property type="entry name" value="Barstar-like_sf"/>
</dbReference>
<sequence length="130" mass="14602">MFARRETVVSDGEVSSDDVTARQAAEDVEQRGATAHVLDGSDLVNKRTTLDGIAAVLSFPEWAGRNLDALYDCLTDLSWLDEGEHVLIWSGHRNLAEHDPKAYRRINAVLKDAEHNPWCRRTFTSVLPRD</sequence>
<dbReference type="AlphaFoldDB" id="A0A5Q3Q7V6"/>